<evidence type="ECO:0000256" key="3">
    <source>
        <dbReference type="ARBA" id="ARBA00022692"/>
    </source>
</evidence>
<protein>
    <recommendedName>
        <fullName evidence="9">Pycsar effector protein domain-containing protein</fullName>
    </recommendedName>
</protein>
<evidence type="ECO:0000256" key="4">
    <source>
        <dbReference type="ARBA" id="ARBA00022741"/>
    </source>
</evidence>
<evidence type="ECO:0000256" key="1">
    <source>
        <dbReference type="ARBA" id="ARBA00004236"/>
    </source>
</evidence>
<feature type="transmembrane region" description="Helical" evidence="8">
    <location>
        <begin position="71"/>
        <end position="92"/>
    </location>
</feature>
<comment type="subcellular location">
    <subcellularLocation>
        <location evidence="1">Cell membrane</location>
    </subcellularLocation>
</comment>
<dbReference type="AlphaFoldDB" id="A0A1J5NWZ8"/>
<dbReference type="GO" id="GO:0005886">
    <property type="term" value="C:plasma membrane"/>
    <property type="evidence" value="ECO:0007669"/>
    <property type="project" value="UniProtKB-SubCell"/>
</dbReference>
<organism evidence="10">
    <name type="scientific">mine drainage metagenome</name>
    <dbReference type="NCBI Taxonomy" id="410659"/>
    <lineage>
        <taxon>unclassified sequences</taxon>
        <taxon>metagenomes</taxon>
        <taxon>ecological metagenomes</taxon>
    </lineage>
</organism>
<dbReference type="Pfam" id="PF18967">
    <property type="entry name" value="PycTM"/>
    <property type="match status" value="1"/>
</dbReference>
<evidence type="ECO:0000256" key="7">
    <source>
        <dbReference type="ARBA" id="ARBA00023136"/>
    </source>
</evidence>
<feature type="domain" description="Pycsar effector protein" evidence="9">
    <location>
        <begin position="3"/>
        <end position="89"/>
    </location>
</feature>
<keyword evidence="5 8" id="KW-1133">Transmembrane helix</keyword>
<keyword evidence="2" id="KW-1003">Cell membrane</keyword>
<keyword evidence="3 8" id="KW-0812">Transmembrane</keyword>
<dbReference type="GO" id="GO:0051607">
    <property type="term" value="P:defense response to virus"/>
    <property type="evidence" value="ECO:0007669"/>
    <property type="project" value="UniProtKB-KW"/>
</dbReference>
<evidence type="ECO:0000256" key="6">
    <source>
        <dbReference type="ARBA" id="ARBA00023118"/>
    </source>
</evidence>
<comment type="caution">
    <text evidence="10">The sequence shown here is derived from an EMBL/GenBank/DDBJ whole genome shotgun (WGS) entry which is preliminary data.</text>
</comment>
<accession>A0A1J5NWZ8</accession>
<evidence type="ECO:0000313" key="10">
    <source>
        <dbReference type="EMBL" id="OIQ63753.1"/>
    </source>
</evidence>
<name>A0A1J5NWZ8_9ZZZZ</name>
<keyword evidence="4" id="KW-0547">Nucleotide-binding</keyword>
<dbReference type="InterPro" id="IPR043760">
    <property type="entry name" value="PycTM_dom"/>
</dbReference>
<dbReference type="GO" id="GO:0000166">
    <property type="term" value="F:nucleotide binding"/>
    <property type="evidence" value="ECO:0007669"/>
    <property type="project" value="UniProtKB-KW"/>
</dbReference>
<gene>
    <name evidence="10" type="ORF">GALL_547050</name>
</gene>
<dbReference type="EMBL" id="MLJW01008724">
    <property type="protein sequence ID" value="OIQ63753.1"/>
    <property type="molecule type" value="Genomic_DNA"/>
</dbReference>
<proteinExistence type="predicted"/>
<keyword evidence="7 8" id="KW-0472">Membrane</keyword>
<evidence type="ECO:0000256" key="8">
    <source>
        <dbReference type="SAM" id="Phobius"/>
    </source>
</evidence>
<evidence type="ECO:0000256" key="5">
    <source>
        <dbReference type="ARBA" id="ARBA00022989"/>
    </source>
</evidence>
<reference evidence="10" key="1">
    <citation type="submission" date="2016-10" db="EMBL/GenBank/DDBJ databases">
        <title>Sequence of Gallionella enrichment culture.</title>
        <authorList>
            <person name="Poehlein A."/>
            <person name="Muehling M."/>
            <person name="Daniel R."/>
        </authorList>
    </citation>
    <scope>NUCLEOTIDE SEQUENCE</scope>
</reference>
<evidence type="ECO:0000259" key="9">
    <source>
        <dbReference type="Pfam" id="PF18967"/>
    </source>
</evidence>
<evidence type="ECO:0000256" key="2">
    <source>
        <dbReference type="ARBA" id="ARBA00022475"/>
    </source>
</evidence>
<sequence>MIMIIVIRASTPFLDSKKKSLFYFGCIAGMERETYFSKSKAYSGEDELTDLRSQVHDLATGLRLKFRRLRFAGWLFTIQFLLFIPLLITLIHNLKQNP</sequence>
<keyword evidence="6" id="KW-0051">Antiviral defense</keyword>